<evidence type="ECO:0000256" key="5">
    <source>
        <dbReference type="SAM" id="MobiDB-lite"/>
    </source>
</evidence>
<comment type="caution">
    <text evidence="7">The sequence shown here is derived from an EMBL/GenBank/DDBJ whole genome shotgun (WGS) entry which is preliminary data.</text>
</comment>
<sequence precursor="true">MGSHQPDRVSVFQRLKGKRALVATAASGAVLAAGGVAGAAVVGGAQPQDLSSAAKVPAAQTSEQGAEAQQAPQVDEEQVDKERDQAREQREEAASQAEGAASATAAEQEKEQEPAQEDSSGGGSQDSSGSSEGLEPTGEGGACQASMYSDPQPTASGGTFDPSAMTAAHKSLPFGTQVEVTNPSNGKSVVVTINDRGPYVAGRCLDLSTASFETIASASQGVVDVEWQVVG</sequence>
<accession>A0ABT4UFT8</accession>
<evidence type="ECO:0000256" key="1">
    <source>
        <dbReference type="ARBA" id="ARBA00023239"/>
    </source>
</evidence>
<gene>
    <name evidence="3" type="primary">rlpA</name>
    <name evidence="7" type="ORF">O4J56_31500</name>
</gene>
<dbReference type="HAMAP" id="MF_02071">
    <property type="entry name" value="RlpA"/>
    <property type="match status" value="1"/>
</dbReference>
<dbReference type="InterPro" id="IPR009009">
    <property type="entry name" value="RlpA-like_DPBB"/>
</dbReference>
<keyword evidence="1 3" id="KW-0456">Lyase</keyword>
<dbReference type="PANTHER" id="PTHR34183:SF8">
    <property type="entry name" value="ENDOLYTIC PEPTIDOGLYCAN TRANSGLYCOSYLASE RLPA-RELATED"/>
    <property type="match status" value="1"/>
</dbReference>
<comment type="function">
    <text evidence="3">Lytic transglycosylase with a strong preference for naked glycan strands that lack stem peptides.</text>
</comment>
<dbReference type="InterPro" id="IPR034718">
    <property type="entry name" value="RlpA"/>
</dbReference>
<dbReference type="Pfam" id="PF03330">
    <property type="entry name" value="DPBB_1"/>
    <property type="match status" value="1"/>
</dbReference>
<feature type="compositionally biased region" description="Low complexity" evidence="5">
    <location>
        <begin position="94"/>
        <end position="106"/>
    </location>
</feature>
<evidence type="ECO:0000256" key="2">
    <source>
        <dbReference type="ARBA" id="ARBA00023316"/>
    </source>
</evidence>
<evidence type="ECO:0000259" key="6">
    <source>
        <dbReference type="Pfam" id="PF03330"/>
    </source>
</evidence>
<evidence type="ECO:0000313" key="7">
    <source>
        <dbReference type="EMBL" id="MDA2815210.1"/>
    </source>
</evidence>
<evidence type="ECO:0000313" key="8">
    <source>
        <dbReference type="Proteomes" id="UP001527866"/>
    </source>
</evidence>
<dbReference type="InterPro" id="IPR012997">
    <property type="entry name" value="RplA"/>
</dbReference>
<proteinExistence type="inferred from homology"/>
<dbReference type="NCBIfam" id="TIGR00413">
    <property type="entry name" value="rlpA"/>
    <property type="match status" value="1"/>
</dbReference>
<name>A0ABT4UFT8_9ACTN</name>
<feature type="domain" description="RlpA-like protein double-psi beta-barrel" evidence="6">
    <location>
        <begin position="143"/>
        <end position="226"/>
    </location>
</feature>
<dbReference type="Proteomes" id="UP001527866">
    <property type="component" value="Unassembled WGS sequence"/>
</dbReference>
<keyword evidence="3" id="KW-0732">Signal</keyword>
<keyword evidence="8" id="KW-1185">Reference proteome</keyword>
<dbReference type="EC" id="4.2.2.-" evidence="3"/>
<feature type="chain" id="PRO_5044923149" description="Probable endolytic peptidoglycan transglycosylase RlpA" evidence="3">
    <location>
        <begin position="33"/>
        <end position="231"/>
    </location>
</feature>
<dbReference type="PANTHER" id="PTHR34183">
    <property type="entry name" value="ENDOLYTIC PEPTIDOGLYCAN TRANSGLYCOSYLASE RLPA"/>
    <property type="match status" value="1"/>
</dbReference>
<dbReference type="Gene3D" id="2.40.40.10">
    <property type="entry name" value="RlpA-like domain"/>
    <property type="match status" value="1"/>
</dbReference>
<protein>
    <recommendedName>
        <fullName evidence="3">Probable endolytic peptidoglycan transglycosylase RlpA</fullName>
        <ecNumber evidence="3">4.2.2.-</ecNumber>
    </recommendedName>
</protein>
<comment type="similarity">
    <text evidence="3 4">Belongs to the RlpA family.</text>
</comment>
<keyword evidence="2 3" id="KW-0961">Cell wall biogenesis/degradation</keyword>
<organism evidence="7 8">
    <name type="scientific">Nocardiopsis endophytica</name>
    <dbReference type="NCBI Taxonomy" id="3018445"/>
    <lineage>
        <taxon>Bacteria</taxon>
        <taxon>Bacillati</taxon>
        <taxon>Actinomycetota</taxon>
        <taxon>Actinomycetes</taxon>
        <taxon>Streptosporangiales</taxon>
        <taxon>Nocardiopsidaceae</taxon>
        <taxon>Nocardiopsis</taxon>
    </lineage>
</organism>
<evidence type="ECO:0000256" key="3">
    <source>
        <dbReference type="HAMAP-Rule" id="MF_02071"/>
    </source>
</evidence>
<dbReference type="InterPro" id="IPR036908">
    <property type="entry name" value="RlpA-like_sf"/>
</dbReference>
<dbReference type="RefSeq" id="WP_270690860.1">
    <property type="nucleotide sequence ID" value="NZ_JAQFWQ010000184.1"/>
</dbReference>
<reference evidence="7 8" key="1">
    <citation type="submission" date="2023-01" db="EMBL/GenBank/DDBJ databases">
        <title>Draft genome sequence of Nocardiopsis sp. RSe5-2 isolated from halophytes.</title>
        <authorList>
            <person name="Duangmal K."/>
            <person name="Chantavorakit T."/>
        </authorList>
    </citation>
    <scope>NUCLEOTIDE SEQUENCE [LARGE SCALE GENOMIC DNA]</scope>
    <source>
        <strain evidence="7 8">RSe5-2</strain>
    </source>
</reference>
<feature type="compositionally biased region" description="Basic and acidic residues" evidence="5">
    <location>
        <begin position="80"/>
        <end position="93"/>
    </location>
</feature>
<feature type="compositionally biased region" description="Polar residues" evidence="5">
    <location>
        <begin position="146"/>
        <end position="157"/>
    </location>
</feature>
<feature type="signal peptide" evidence="3">
    <location>
        <begin position="1"/>
        <end position="32"/>
    </location>
</feature>
<dbReference type="CDD" id="cd22268">
    <property type="entry name" value="DPBB_RlpA-like"/>
    <property type="match status" value="1"/>
</dbReference>
<feature type="region of interest" description="Disordered" evidence="5">
    <location>
        <begin position="46"/>
        <end position="166"/>
    </location>
</feature>
<dbReference type="EMBL" id="JAQFWQ010000184">
    <property type="protein sequence ID" value="MDA2815210.1"/>
    <property type="molecule type" value="Genomic_DNA"/>
</dbReference>
<evidence type="ECO:0000256" key="4">
    <source>
        <dbReference type="RuleBase" id="RU003495"/>
    </source>
</evidence>
<dbReference type="SUPFAM" id="SSF50685">
    <property type="entry name" value="Barwin-like endoglucanases"/>
    <property type="match status" value="1"/>
</dbReference>